<proteinExistence type="predicted"/>
<dbReference type="Gene3D" id="1.10.287.110">
    <property type="entry name" value="DnaJ domain"/>
    <property type="match status" value="1"/>
</dbReference>
<dbReference type="CDD" id="cd06257">
    <property type="entry name" value="DnaJ"/>
    <property type="match status" value="1"/>
</dbReference>
<name>A0A6A0A9N5_HAELA</name>
<dbReference type="AlphaFoldDB" id="A0A6A0A9N5"/>
<protein>
    <submittedName>
        <fullName evidence="1">J domain-containing protein</fullName>
    </submittedName>
</protein>
<evidence type="ECO:0000313" key="1">
    <source>
        <dbReference type="EMBL" id="GFH29439.1"/>
    </source>
</evidence>
<feature type="non-terminal residue" evidence="1">
    <location>
        <position position="1"/>
    </location>
</feature>
<dbReference type="EMBL" id="BLLF01004346">
    <property type="protein sequence ID" value="GFH29439.1"/>
    <property type="molecule type" value="Genomic_DNA"/>
</dbReference>
<gene>
    <name evidence="1" type="ORF">HaLaN_28093</name>
</gene>
<keyword evidence="2" id="KW-1185">Reference proteome</keyword>
<evidence type="ECO:0000313" key="2">
    <source>
        <dbReference type="Proteomes" id="UP000485058"/>
    </source>
</evidence>
<organism evidence="1 2">
    <name type="scientific">Haematococcus lacustris</name>
    <name type="common">Green alga</name>
    <name type="synonym">Haematococcus pluvialis</name>
    <dbReference type="NCBI Taxonomy" id="44745"/>
    <lineage>
        <taxon>Eukaryota</taxon>
        <taxon>Viridiplantae</taxon>
        <taxon>Chlorophyta</taxon>
        <taxon>core chlorophytes</taxon>
        <taxon>Chlorophyceae</taxon>
        <taxon>CS clade</taxon>
        <taxon>Chlamydomonadales</taxon>
        <taxon>Haematococcaceae</taxon>
        <taxon>Haematococcus</taxon>
    </lineage>
</organism>
<dbReference type="SUPFAM" id="SSF46565">
    <property type="entry name" value="Chaperone J-domain"/>
    <property type="match status" value="1"/>
</dbReference>
<feature type="non-terminal residue" evidence="1">
    <location>
        <position position="81"/>
    </location>
</feature>
<dbReference type="InterPro" id="IPR001623">
    <property type="entry name" value="DnaJ_domain"/>
</dbReference>
<reference evidence="1 2" key="1">
    <citation type="submission" date="2020-02" db="EMBL/GenBank/DDBJ databases">
        <title>Draft genome sequence of Haematococcus lacustris strain NIES-144.</title>
        <authorList>
            <person name="Morimoto D."/>
            <person name="Nakagawa S."/>
            <person name="Yoshida T."/>
            <person name="Sawayama S."/>
        </authorList>
    </citation>
    <scope>NUCLEOTIDE SEQUENCE [LARGE SCALE GENOMIC DNA]</scope>
    <source>
        <strain evidence="1 2">NIES-144</strain>
    </source>
</reference>
<dbReference type="InterPro" id="IPR036869">
    <property type="entry name" value="J_dom_sf"/>
</dbReference>
<accession>A0A6A0A9N5</accession>
<comment type="caution">
    <text evidence="1">The sequence shown here is derived from an EMBL/GenBank/DDBJ whole genome shotgun (WGS) entry which is preliminary data.</text>
</comment>
<sequence length="81" mass="8941">LSVLVHPDKNPGEEARAAFEALNEAHRMLKDAGRLEEVLRDVAGRVRRDRERAEAGVAGLAQRVELNASKNSAVKALRKQE</sequence>
<dbReference type="Proteomes" id="UP000485058">
    <property type="component" value="Unassembled WGS sequence"/>
</dbReference>